<dbReference type="EMBL" id="LXWW01000145">
    <property type="protein sequence ID" value="OAO15389.1"/>
    <property type="molecule type" value="Genomic_DNA"/>
</dbReference>
<accession>A0A196SHE8</accession>
<evidence type="ECO:0000313" key="2">
    <source>
        <dbReference type="Proteomes" id="UP000078348"/>
    </source>
</evidence>
<reference evidence="1 2" key="1">
    <citation type="submission" date="2016-05" db="EMBL/GenBank/DDBJ databases">
        <title>Nuclear genome of Blastocystis sp. subtype 1 NandII.</title>
        <authorList>
            <person name="Gentekaki E."/>
            <person name="Curtis B."/>
            <person name="Stairs C."/>
            <person name="Eme L."/>
            <person name="Herman E."/>
            <person name="Klimes V."/>
            <person name="Arias M.C."/>
            <person name="Elias M."/>
            <person name="Hilliou F."/>
            <person name="Klute M."/>
            <person name="Malik S.-B."/>
            <person name="Pightling A."/>
            <person name="Rachubinski R."/>
            <person name="Salas D."/>
            <person name="Schlacht A."/>
            <person name="Suga H."/>
            <person name="Archibald J."/>
            <person name="Ball S.G."/>
            <person name="Clark G."/>
            <person name="Dacks J."/>
            <person name="Van Der Giezen M."/>
            <person name="Tsaousis A."/>
            <person name="Roger A."/>
        </authorList>
    </citation>
    <scope>NUCLEOTIDE SEQUENCE [LARGE SCALE GENOMIC DNA]</scope>
    <source>
        <strain evidence="2">ATCC 50177 / NandII</strain>
    </source>
</reference>
<protein>
    <submittedName>
        <fullName evidence="1">Uncharacterized protein</fullName>
    </submittedName>
</protein>
<sequence>MKGLEDLLDSLSKQESKMKEVDDLMADDADTEDVSLVMDELNSTCVEDYTQFIDDTMWNFIESSLSPKLLSAFNIAFEEQFVDSKFPALASVMEELRNRLPTIVDSAFETIADDVDSVSVSLEDDKKKEVAGIMKMKVGEWVPLVLDDTFKEKLKNQLDAYVTEKMGELAEKFNQNGVNYDSVMRGLLEGLNEKMQKVFREQWQLQMKKERTVQYFEDKKKEMITGIANSLNDIAKKACEEKKEKETSLTNAMNLPSIPQSLLTEETPTPRLAVLA</sequence>
<organism evidence="1 2">
    <name type="scientific">Blastocystis sp. subtype 1 (strain ATCC 50177 / NandII)</name>
    <dbReference type="NCBI Taxonomy" id="478820"/>
    <lineage>
        <taxon>Eukaryota</taxon>
        <taxon>Sar</taxon>
        <taxon>Stramenopiles</taxon>
        <taxon>Bigyra</taxon>
        <taxon>Opalozoa</taxon>
        <taxon>Opalinata</taxon>
        <taxon>Blastocystidae</taxon>
        <taxon>Blastocystis</taxon>
    </lineage>
</organism>
<gene>
    <name evidence="1" type="ORF">AV274_2896</name>
</gene>
<comment type="caution">
    <text evidence="1">The sequence shown here is derived from an EMBL/GenBank/DDBJ whole genome shotgun (WGS) entry which is preliminary data.</text>
</comment>
<name>A0A196SHE8_BLAHN</name>
<proteinExistence type="predicted"/>
<dbReference type="Proteomes" id="UP000078348">
    <property type="component" value="Unassembled WGS sequence"/>
</dbReference>
<keyword evidence="2" id="KW-1185">Reference proteome</keyword>
<dbReference type="AlphaFoldDB" id="A0A196SHE8"/>
<evidence type="ECO:0000313" key="1">
    <source>
        <dbReference type="EMBL" id="OAO15389.1"/>
    </source>
</evidence>